<keyword evidence="3" id="KW-0378">Hydrolase</keyword>
<dbReference type="PROSITE" id="PS00726">
    <property type="entry name" value="AP_NUCLEASE_F1_1"/>
    <property type="match status" value="1"/>
</dbReference>
<evidence type="ECO:0000256" key="3">
    <source>
        <dbReference type="ARBA" id="ARBA00022801"/>
    </source>
</evidence>
<proteinExistence type="inferred from homology"/>
<keyword evidence="5" id="KW-0227">DNA damage</keyword>
<dbReference type="EC" id="3.1.-.-" evidence="5"/>
<evidence type="ECO:0000256" key="4">
    <source>
        <dbReference type="ARBA" id="ARBA00022842"/>
    </source>
</evidence>
<dbReference type="Gene3D" id="3.60.10.10">
    <property type="entry name" value="Endonuclease/exonuclease/phosphatase"/>
    <property type="match status" value="1"/>
</dbReference>
<dbReference type="CDD" id="cd09087">
    <property type="entry name" value="Ape1-like_AP-endo"/>
    <property type="match status" value="1"/>
</dbReference>
<dbReference type="InterPro" id="IPR036691">
    <property type="entry name" value="Endo/exonu/phosph_ase_sf"/>
</dbReference>
<keyword evidence="2 5" id="KW-0479">Metal-binding</keyword>
<dbReference type="Pfam" id="PF03372">
    <property type="entry name" value="Exo_endo_phos"/>
    <property type="match status" value="1"/>
</dbReference>
<evidence type="ECO:0000313" key="8">
    <source>
        <dbReference type="EMBL" id="KAL0075518.1"/>
    </source>
</evidence>
<accession>A0ABR3AIN7</accession>
<keyword evidence="8" id="KW-0255">Endonuclease</keyword>
<dbReference type="NCBIfam" id="TIGR00633">
    <property type="entry name" value="xth"/>
    <property type="match status" value="1"/>
</dbReference>
<feature type="region of interest" description="Disordered" evidence="6">
    <location>
        <begin position="85"/>
        <end position="109"/>
    </location>
</feature>
<dbReference type="PANTHER" id="PTHR22748">
    <property type="entry name" value="AP ENDONUCLEASE"/>
    <property type="match status" value="1"/>
</dbReference>
<name>A0ABR3AIN7_PHYBL</name>
<keyword evidence="8" id="KW-0540">Nuclease</keyword>
<dbReference type="EMBL" id="JBCLYO010000036">
    <property type="protein sequence ID" value="KAL0075518.1"/>
    <property type="molecule type" value="Genomic_DNA"/>
</dbReference>
<keyword evidence="9" id="KW-1185">Reference proteome</keyword>
<dbReference type="PANTHER" id="PTHR22748:SF6">
    <property type="entry name" value="DNA-(APURINIC OR APYRIMIDINIC SITE) ENDONUCLEASE"/>
    <property type="match status" value="1"/>
</dbReference>
<dbReference type="InterPro" id="IPR004808">
    <property type="entry name" value="AP_endonuc_1"/>
</dbReference>
<keyword evidence="5" id="KW-0234">DNA repair</keyword>
<dbReference type="InterPro" id="IPR020847">
    <property type="entry name" value="AP_endonuclease_F1_BS"/>
</dbReference>
<comment type="cofactor">
    <cofactor evidence="5">
        <name>Mg(2+)</name>
        <dbReference type="ChEBI" id="CHEBI:18420"/>
    </cofactor>
    <cofactor evidence="5">
        <name>Mn(2+)</name>
        <dbReference type="ChEBI" id="CHEBI:29035"/>
    </cofactor>
    <text evidence="5">Probably binds two magnesium or manganese ions per subunit.</text>
</comment>
<keyword evidence="4 5" id="KW-0460">Magnesium</keyword>
<evidence type="ECO:0000256" key="2">
    <source>
        <dbReference type="ARBA" id="ARBA00022723"/>
    </source>
</evidence>
<evidence type="ECO:0000313" key="9">
    <source>
        <dbReference type="Proteomes" id="UP001448207"/>
    </source>
</evidence>
<comment type="similarity">
    <text evidence="1 5">Belongs to the DNA repair enzymes AP/ExoA family.</text>
</comment>
<evidence type="ECO:0000256" key="5">
    <source>
        <dbReference type="RuleBase" id="RU362131"/>
    </source>
</evidence>
<evidence type="ECO:0000259" key="7">
    <source>
        <dbReference type="Pfam" id="PF03372"/>
    </source>
</evidence>
<reference evidence="8 9" key="1">
    <citation type="submission" date="2024-04" db="EMBL/GenBank/DDBJ databases">
        <title>Symmetric and asymmetric DNA N6-adenine methylation regulates different biological responses in Mucorales.</title>
        <authorList>
            <consortium name="Lawrence Berkeley National Laboratory"/>
            <person name="Lax C."/>
            <person name="Mondo S.J."/>
            <person name="Osorio-Concepcion M."/>
            <person name="Muszewska A."/>
            <person name="Corrochano-Luque M."/>
            <person name="Gutierrez G."/>
            <person name="Riley R."/>
            <person name="Lipzen A."/>
            <person name="Guo J."/>
            <person name="Hundley H."/>
            <person name="Amirebrahimi M."/>
            <person name="Ng V."/>
            <person name="Lorenzo-Gutierrez D."/>
            <person name="Binder U."/>
            <person name="Yang J."/>
            <person name="Song Y."/>
            <person name="Canovas D."/>
            <person name="Navarro E."/>
            <person name="Freitag M."/>
            <person name="Gabaldon T."/>
            <person name="Grigoriev I.V."/>
            <person name="Corrochano L.M."/>
            <person name="Nicolas F.E."/>
            <person name="Garre V."/>
        </authorList>
    </citation>
    <scope>NUCLEOTIDE SEQUENCE [LARGE SCALE GENOMIC DNA]</scope>
    <source>
        <strain evidence="8 9">L51</strain>
    </source>
</reference>
<gene>
    <name evidence="8" type="ORF">J3Q64DRAFT_1775437</name>
</gene>
<dbReference type="PROSITE" id="PS51435">
    <property type="entry name" value="AP_NUCLEASE_F1_4"/>
    <property type="match status" value="1"/>
</dbReference>
<protein>
    <recommendedName>
        <fullName evidence="5">DNA-(apurinic or apyrimidinic site) endonuclease</fullName>
        <ecNumber evidence="5">3.1.-.-</ecNumber>
    </recommendedName>
</protein>
<dbReference type="InterPro" id="IPR005135">
    <property type="entry name" value="Endo/exonuclease/phosphatase"/>
</dbReference>
<evidence type="ECO:0000256" key="1">
    <source>
        <dbReference type="ARBA" id="ARBA00007092"/>
    </source>
</evidence>
<sequence length="396" mass="44875">MKYMPIGFRSSFPKSVFKVCTDLGHIYYWPRAANTCHPDLLKYSHKPILTFGLHNGQLLPSFSKRVQLTLYLLFTTDMGVKRNSSTIDESATGSPKTKAQKTSTGPIDTSLPNNKVFPENFDFPEKPEGTIKISSYNVASLNASIKKGFNKYVDAEDADILCLQETKVNSPVSTAVNDKVYKYRYWSYEDKKGYGGTAIFSKYKPLSVTYGLPGYEDKSRGRVITASFPSFVIIACYVLNAGDKLKSLDERRVFNSYMEKHIRALQKDNKSVIWCGDLNVAHTADDLARPKTNERSAGFTIEERTDFSKVLAPSSDNIPGLIDTWRHLHPDTKGHYTYYSYRFACRDKLLGWRLDYFVITPDLLDKVVSCDIRHEAWGASDHVPLVLVLKDVKMTE</sequence>
<organism evidence="8 9">
    <name type="scientific">Phycomyces blakesleeanus</name>
    <dbReference type="NCBI Taxonomy" id="4837"/>
    <lineage>
        <taxon>Eukaryota</taxon>
        <taxon>Fungi</taxon>
        <taxon>Fungi incertae sedis</taxon>
        <taxon>Mucoromycota</taxon>
        <taxon>Mucoromycotina</taxon>
        <taxon>Mucoromycetes</taxon>
        <taxon>Mucorales</taxon>
        <taxon>Phycomycetaceae</taxon>
        <taxon>Phycomyces</taxon>
    </lineage>
</organism>
<dbReference type="NCBIfam" id="TIGR00195">
    <property type="entry name" value="exoDNase_III"/>
    <property type="match status" value="1"/>
</dbReference>
<evidence type="ECO:0000256" key="6">
    <source>
        <dbReference type="SAM" id="MobiDB-lite"/>
    </source>
</evidence>
<dbReference type="Proteomes" id="UP001448207">
    <property type="component" value="Unassembled WGS sequence"/>
</dbReference>
<comment type="caution">
    <text evidence="8">The sequence shown here is derived from an EMBL/GenBank/DDBJ whole genome shotgun (WGS) entry which is preliminary data.</text>
</comment>
<feature type="domain" description="Endonuclease/exonuclease/phosphatase" evidence="7">
    <location>
        <begin position="135"/>
        <end position="382"/>
    </location>
</feature>
<dbReference type="SUPFAM" id="SSF56219">
    <property type="entry name" value="DNase I-like"/>
    <property type="match status" value="1"/>
</dbReference>
<dbReference type="GO" id="GO:0004519">
    <property type="term" value="F:endonuclease activity"/>
    <property type="evidence" value="ECO:0007669"/>
    <property type="project" value="UniProtKB-KW"/>
</dbReference>